<dbReference type="PIRSF" id="PIRSF001191">
    <property type="entry name" value="Peptidase_M10A_matrix"/>
    <property type="match status" value="1"/>
</dbReference>
<evidence type="ECO:0000313" key="14">
    <source>
        <dbReference type="EMBL" id="KAE8284163.1"/>
    </source>
</evidence>
<keyword evidence="3 9" id="KW-0479">Metal-binding</keyword>
<dbReference type="PANTHER" id="PTHR10201:SF323">
    <property type="entry name" value="MATRIX METALLOPROTEINASE-21"/>
    <property type="match status" value="1"/>
</dbReference>
<evidence type="ECO:0000256" key="11">
    <source>
        <dbReference type="PROSITE-ProRule" id="PRU01011"/>
    </source>
</evidence>
<evidence type="ECO:0000256" key="8">
    <source>
        <dbReference type="PIRSR" id="PIRSR001191-1"/>
    </source>
</evidence>
<feature type="binding site" evidence="9">
    <location>
        <position position="186"/>
    </location>
    <ligand>
        <name>Zn(2+)</name>
        <dbReference type="ChEBI" id="CHEBI:29105"/>
        <label>2</label>
        <note>catalytic</note>
    </ligand>
</feature>
<dbReference type="GO" id="GO:0008270">
    <property type="term" value="F:zinc ion binding"/>
    <property type="evidence" value="ECO:0007669"/>
    <property type="project" value="InterPro"/>
</dbReference>
<comment type="cofactor">
    <cofactor evidence="10">
        <name>Zn(2+)</name>
        <dbReference type="ChEBI" id="CHEBI:29105"/>
    </cofactor>
    <text evidence="10">Binds 2 Zn(2+) ions per subunit.</text>
</comment>
<dbReference type="GO" id="GO:0006508">
    <property type="term" value="P:proteolysis"/>
    <property type="evidence" value="ECO:0007669"/>
    <property type="project" value="UniProtKB-KW"/>
</dbReference>
<feature type="binding site" evidence="10">
    <location>
        <position position="152"/>
    </location>
    <ligand>
        <name>Zn(2+)</name>
        <dbReference type="ChEBI" id="CHEBI:29105"/>
        <label>1</label>
    </ligand>
</feature>
<feature type="repeat" description="Hemopexin" evidence="11">
    <location>
        <begin position="223"/>
        <end position="282"/>
    </location>
</feature>
<name>A0A6G0HYL8_LARCR</name>
<feature type="binding site" evidence="10">
    <location>
        <position position="136"/>
    </location>
    <ligand>
        <name>Ca(2+)</name>
        <dbReference type="ChEBI" id="CHEBI:29108"/>
        <label>3</label>
    </ligand>
</feature>
<dbReference type="InterPro" id="IPR024079">
    <property type="entry name" value="MetalloPept_cat_dom_sf"/>
</dbReference>
<feature type="binding site" evidence="10">
    <location>
        <position position="288"/>
    </location>
    <ligand>
        <name>Ca(2+)</name>
        <dbReference type="ChEBI" id="CHEBI:29108"/>
        <label>4</label>
    </ligand>
</feature>
<feature type="binding site" evidence="9">
    <location>
        <position position="176"/>
    </location>
    <ligand>
        <name>Zn(2+)</name>
        <dbReference type="ChEBI" id="CHEBI:29105"/>
        <label>2</label>
        <note>catalytic</note>
    </ligand>
</feature>
<dbReference type="GO" id="GO:0004222">
    <property type="term" value="F:metalloendopeptidase activity"/>
    <property type="evidence" value="ECO:0007669"/>
    <property type="project" value="InterPro"/>
</dbReference>
<feature type="binding site" evidence="10">
    <location>
        <position position="150"/>
    </location>
    <ligand>
        <name>Ca(2+)</name>
        <dbReference type="ChEBI" id="CHEBI:29108"/>
        <label>2</label>
    </ligand>
</feature>
<evidence type="ECO:0000256" key="7">
    <source>
        <dbReference type="ARBA" id="ARBA00023049"/>
    </source>
</evidence>
<evidence type="ECO:0000256" key="5">
    <source>
        <dbReference type="ARBA" id="ARBA00022833"/>
    </source>
</evidence>
<feature type="binding site" evidence="10">
    <location>
        <position position="157"/>
    </location>
    <ligand>
        <name>Ca(2+)</name>
        <dbReference type="ChEBI" id="CHEBI:29108"/>
        <label>3</label>
    </ligand>
</feature>
<dbReference type="AlphaFoldDB" id="A0A6G0HYL8"/>
<dbReference type="GO" id="GO:0031012">
    <property type="term" value="C:extracellular matrix"/>
    <property type="evidence" value="ECO:0007669"/>
    <property type="project" value="InterPro"/>
</dbReference>
<dbReference type="InterPro" id="IPR006026">
    <property type="entry name" value="Peptidase_Metallo"/>
</dbReference>
<feature type="repeat" description="Hemopexin" evidence="11">
    <location>
        <begin position="284"/>
        <end position="334"/>
    </location>
</feature>
<dbReference type="InterPro" id="IPR036375">
    <property type="entry name" value="Hemopexin-like_dom_sf"/>
</dbReference>
<dbReference type="InterPro" id="IPR018487">
    <property type="entry name" value="Hemopexin-like_repeat"/>
</dbReference>
<evidence type="ECO:0000313" key="15">
    <source>
        <dbReference type="Proteomes" id="UP000424527"/>
    </source>
</evidence>
<dbReference type="SMART" id="SM00120">
    <property type="entry name" value="HX"/>
    <property type="match status" value="3"/>
</dbReference>
<dbReference type="GO" id="GO:0030198">
    <property type="term" value="P:extracellular matrix organization"/>
    <property type="evidence" value="ECO:0007669"/>
    <property type="project" value="TreeGrafter"/>
</dbReference>
<comment type="similarity">
    <text evidence="1">Belongs to the peptidase M10A family.</text>
</comment>
<protein>
    <submittedName>
        <fullName evidence="14">Matrix metallopeptidase-21</fullName>
    </submittedName>
</protein>
<feature type="binding site" evidence="9">
    <location>
        <position position="180"/>
    </location>
    <ligand>
        <name>Zn(2+)</name>
        <dbReference type="ChEBI" id="CHEBI:29105"/>
        <label>2</label>
        <note>catalytic</note>
    </ligand>
</feature>
<dbReference type="SMART" id="SM00235">
    <property type="entry name" value="ZnMc"/>
    <property type="match status" value="1"/>
</dbReference>
<dbReference type="InterPro" id="IPR001818">
    <property type="entry name" value="Pept_M10_metallopeptidase"/>
</dbReference>
<dbReference type="PRINTS" id="PR00138">
    <property type="entry name" value="MATRIXIN"/>
</dbReference>
<dbReference type="Pfam" id="PF00413">
    <property type="entry name" value="Peptidase_M10"/>
    <property type="match status" value="1"/>
</dbReference>
<keyword evidence="4" id="KW-0378">Hydrolase</keyword>
<feature type="binding site" evidence="10">
    <location>
        <position position="137"/>
    </location>
    <ligand>
        <name>Ca(2+)</name>
        <dbReference type="ChEBI" id="CHEBI:29108"/>
        <label>3</label>
    </ligand>
</feature>
<evidence type="ECO:0000256" key="4">
    <source>
        <dbReference type="ARBA" id="ARBA00022801"/>
    </source>
</evidence>
<evidence type="ECO:0000256" key="12">
    <source>
        <dbReference type="SAM" id="MobiDB-lite"/>
    </source>
</evidence>
<keyword evidence="7" id="KW-0482">Metalloprotease</keyword>
<comment type="cofactor">
    <cofactor evidence="10">
        <name>Ca(2+)</name>
        <dbReference type="ChEBI" id="CHEBI:29108"/>
    </cofactor>
    <text evidence="10">Can bind about 5 Ca(2+) ions per subunit.</text>
</comment>
<feature type="active site" evidence="8">
    <location>
        <position position="177"/>
    </location>
</feature>
<dbReference type="SUPFAM" id="SSF47090">
    <property type="entry name" value="PGBD-like"/>
    <property type="match status" value="1"/>
</dbReference>
<evidence type="ECO:0000256" key="10">
    <source>
        <dbReference type="PIRSR" id="PIRSR621190-2"/>
    </source>
</evidence>
<dbReference type="GO" id="GO:0030574">
    <property type="term" value="P:collagen catabolic process"/>
    <property type="evidence" value="ECO:0007669"/>
    <property type="project" value="TreeGrafter"/>
</dbReference>
<feature type="binding site" evidence="10">
    <location>
        <position position="144"/>
    </location>
    <ligand>
        <name>Zn(2+)</name>
        <dbReference type="ChEBI" id="CHEBI:29105"/>
        <label>1</label>
    </ligand>
</feature>
<reference evidence="14 15" key="1">
    <citation type="submission" date="2019-07" db="EMBL/GenBank/DDBJ databases">
        <title>Chromosome genome assembly for large yellow croaker.</title>
        <authorList>
            <person name="Xiao S."/>
        </authorList>
    </citation>
    <scope>NUCLEOTIDE SEQUENCE [LARGE SCALE GENOMIC DNA]</scope>
    <source>
        <strain evidence="14">JMULYC20181020</strain>
        <tissue evidence="14">Muscle</tissue>
    </source>
</reference>
<feature type="binding site" evidence="10">
    <location>
        <position position="155"/>
    </location>
    <ligand>
        <name>Ca(2+)</name>
        <dbReference type="ChEBI" id="CHEBI:29108"/>
        <label>1</label>
    </ligand>
</feature>
<feature type="binding site" evidence="10">
    <location>
        <position position="339"/>
    </location>
    <ligand>
        <name>Ca(2+)</name>
        <dbReference type="ChEBI" id="CHEBI:29108"/>
        <label>5</label>
    </ligand>
</feature>
<dbReference type="SUPFAM" id="SSF55486">
    <property type="entry name" value="Metalloproteases ('zincins'), catalytic domain"/>
    <property type="match status" value="1"/>
</dbReference>
<dbReference type="EMBL" id="REGW02000017">
    <property type="protein sequence ID" value="KAE8284163.1"/>
    <property type="molecule type" value="Genomic_DNA"/>
</dbReference>
<feature type="binding site" description="in inhibited form" evidence="10">
    <location>
        <position position="74"/>
    </location>
    <ligand>
        <name>Zn(2+)</name>
        <dbReference type="ChEBI" id="CHEBI:29105"/>
        <label>2</label>
        <note>catalytic</note>
    </ligand>
</feature>
<evidence type="ECO:0000256" key="2">
    <source>
        <dbReference type="ARBA" id="ARBA00022670"/>
    </source>
</evidence>
<comment type="caution">
    <text evidence="14">The sequence shown here is derived from an EMBL/GenBank/DDBJ whole genome shotgun (WGS) entry which is preliminary data.</text>
</comment>
<dbReference type="Gene3D" id="3.40.390.10">
    <property type="entry name" value="Collagenase (Catalytic Domain)"/>
    <property type="match status" value="1"/>
</dbReference>
<keyword evidence="2" id="KW-0645">Protease</keyword>
<dbReference type="InterPro" id="IPR036365">
    <property type="entry name" value="PGBD-like_sf"/>
</dbReference>
<feature type="region of interest" description="Disordered" evidence="12">
    <location>
        <begin position="1"/>
        <end position="34"/>
    </location>
</feature>
<dbReference type="Gene3D" id="2.110.10.10">
    <property type="entry name" value="Hemopexin-like domain"/>
    <property type="match status" value="1"/>
</dbReference>
<evidence type="ECO:0000256" key="3">
    <source>
        <dbReference type="ARBA" id="ARBA00022723"/>
    </source>
</evidence>
<feature type="compositionally biased region" description="Basic and acidic residues" evidence="12">
    <location>
        <begin position="23"/>
        <end position="34"/>
    </location>
</feature>
<feature type="binding site" evidence="10">
    <location>
        <position position="154"/>
    </location>
    <ligand>
        <name>Ca(2+)</name>
        <dbReference type="ChEBI" id="CHEBI:29108"/>
        <label>3</label>
    </ligand>
</feature>
<feature type="binding site" evidence="10">
    <location>
        <position position="157"/>
    </location>
    <ligand>
        <name>Ca(2+)</name>
        <dbReference type="ChEBI" id="CHEBI:29108"/>
        <label>1</label>
    </ligand>
</feature>
<dbReference type="SUPFAM" id="SSF50923">
    <property type="entry name" value="Hemopexin-like domain"/>
    <property type="match status" value="1"/>
</dbReference>
<evidence type="ECO:0000256" key="6">
    <source>
        <dbReference type="ARBA" id="ARBA00022837"/>
    </source>
</evidence>
<dbReference type="Proteomes" id="UP000424527">
    <property type="component" value="Unassembled WGS sequence"/>
</dbReference>
<dbReference type="PANTHER" id="PTHR10201">
    <property type="entry name" value="MATRIX METALLOPROTEINASE"/>
    <property type="match status" value="1"/>
</dbReference>
<keyword evidence="15" id="KW-1185">Reference proteome</keyword>
<dbReference type="Pfam" id="PF00045">
    <property type="entry name" value="Hemopexin"/>
    <property type="match status" value="1"/>
</dbReference>
<sequence length="401" mass="46104">MMTSWMTFKTRSKKEPQCITSRDAPRDGDQDNHDSLTESQVFISALQEFQRVSGLPVTGMFDEATKVAMNKPRCGVPDKEIDLNTPVAPVNSSASDIENSVSDTFNETDSNNTANNTLGTANSFEGRHLGCNQRFDGTGQEFAHAWFLGDIHFDDDEHFTGPNAGSGISLHKVAVHEIGHVLGLPHIYRPGSIMQPSYLPQESGFEMDWMDRKAIQHLYGGCKGRFNAVFDWIRKEKTPYGEVVIRFNTYFMRDGWYWLYENRNNRTRYGDPVALQIGWRGIPMDGVDAYVHVWSRKKDAVYFFKGTQFWRYDSENDRVFRKDPEVESGDHPDGNIDAAYFSYTHNAIFLLKGTRFWQVVGSRKRWRRPFLPRNGLLPHKDVDQHWFDICNVHPTALKLTR</sequence>
<dbReference type="InterPro" id="IPR021190">
    <property type="entry name" value="Pept_M10A"/>
</dbReference>
<proteinExistence type="inferred from homology"/>
<evidence type="ECO:0000259" key="13">
    <source>
        <dbReference type="SMART" id="SM00235"/>
    </source>
</evidence>
<keyword evidence="5 9" id="KW-0862">Zinc</keyword>
<feature type="domain" description="Peptidase metallopeptidase" evidence="13">
    <location>
        <begin position="7"/>
        <end position="221"/>
    </location>
</feature>
<feature type="binding site" evidence="10">
    <location>
        <position position="194"/>
    </location>
    <ligand>
        <name>Zn(2+)</name>
        <dbReference type="ChEBI" id="CHEBI:29105"/>
        <label>2</label>
        <note>catalytic</note>
    </ligand>
</feature>
<organism evidence="14 15">
    <name type="scientific">Larimichthys crocea</name>
    <name type="common">Large yellow croaker</name>
    <name type="synonym">Pseudosciaena crocea</name>
    <dbReference type="NCBI Taxonomy" id="215358"/>
    <lineage>
        <taxon>Eukaryota</taxon>
        <taxon>Metazoa</taxon>
        <taxon>Chordata</taxon>
        <taxon>Craniata</taxon>
        <taxon>Vertebrata</taxon>
        <taxon>Euteleostomi</taxon>
        <taxon>Actinopterygii</taxon>
        <taxon>Neopterygii</taxon>
        <taxon>Teleostei</taxon>
        <taxon>Neoteleostei</taxon>
        <taxon>Acanthomorphata</taxon>
        <taxon>Eupercaria</taxon>
        <taxon>Sciaenidae</taxon>
        <taxon>Larimichthys</taxon>
    </lineage>
</organism>
<evidence type="ECO:0000256" key="1">
    <source>
        <dbReference type="ARBA" id="ARBA00010370"/>
    </source>
</evidence>
<keyword evidence="6 10" id="KW-0106">Calcium</keyword>
<gene>
    <name evidence="14" type="ORF">D5F01_LYC17491</name>
</gene>
<accession>A0A6G0HYL8</accession>
<evidence type="ECO:0000256" key="9">
    <source>
        <dbReference type="PIRSR" id="PIRSR001191-2"/>
    </source>
</evidence>
<dbReference type="PROSITE" id="PS51642">
    <property type="entry name" value="HEMOPEXIN_2"/>
    <property type="match status" value="2"/>
</dbReference>